<proteinExistence type="inferred from homology"/>
<evidence type="ECO:0000256" key="1">
    <source>
        <dbReference type="ARBA" id="ARBA00010515"/>
    </source>
</evidence>
<dbReference type="InterPro" id="IPR029058">
    <property type="entry name" value="AB_hydrolase_fold"/>
</dbReference>
<evidence type="ECO:0000259" key="3">
    <source>
        <dbReference type="Pfam" id="PF07859"/>
    </source>
</evidence>
<dbReference type="SUPFAM" id="SSF53474">
    <property type="entry name" value="alpha/beta-Hydrolases"/>
    <property type="match status" value="1"/>
</dbReference>
<comment type="similarity">
    <text evidence="1">Belongs to the 'GDXG' lipolytic enzyme family.</text>
</comment>
<comment type="caution">
    <text evidence="4">The sequence shown here is derived from an EMBL/GenBank/DDBJ whole genome shotgun (WGS) entry which is preliminary data.</text>
</comment>
<dbReference type="PANTHER" id="PTHR48081">
    <property type="entry name" value="AB HYDROLASE SUPERFAMILY PROTEIN C4A8.06C"/>
    <property type="match status" value="1"/>
</dbReference>
<dbReference type="EMBL" id="RKHO01000001">
    <property type="protein sequence ID" value="ROR92517.1"/>
    <property type="molecule type" value="Genomic_DNA"/>
</dbReference>
<dbReference type="Pfam" id="PF07859">
    <property type="entry name" value="Abhydrolase_3"/>
    <property type="match status" value="1"/>
</dbReference>
<dbReference type="Gene3D" id="3.40.50.1820">
    <property type="entry name" value="alpha/beta hydrolase"/>
    <property type="match status" value="1"/>
</dbReference>
<accession>A0A3N2CYB0</accession>
<dbReference type="GO" id="GO:0016787">
    <property type="term" value="F:hydrolase activity"/>
    <property type="evidence" value="ECO:0007669"/>
    <property type="project" value="UniProtKB-KW"/>
</dbReference>
<evidence type="ECO:0000313" key="4">
    <source>
        <dbReference type="EMBL" id="ROR92517.1"/>
    </source>
</evidence>
<dbReference type="OrthoDB" id="3181909at2"/>
<dbReference type="AlphaFoldDB" id="A0A3N2CYB0"/>
<keyword evidence="2" id="KW-0378">Hydrolase</keyword>
<feature type="domain" description="Alpha/beta hydrolase fold-3" evidence="3">
    <location>
        <begin position="81"/>
        <end position="276"/>
    </location>
</feature>
<dbReference type="RefSeq" id="WP_123392146.1">
    <property type="nucleotide sequence ID" value="NZ_RKHO01000001.1"/>
</dbReference>
<evidence type="ECO:0000313" key="5">
    <source>
        <dbReference type="Proteomes" id="UP000281738"/>
    </source>
</evidence>
<dbReference type="Proteomes" id="UP000281738">
    <property type="component" value="Unassembled WGS sequence"/>
</dbReference>
<name>A0A3N2CYB0_9ACTN</name>
<dbReference type="InterPro" id="IPR050300">
    <property type="entry name" value="GDXG_lipolytic_enzyme"/>
</dbReference>
<evidence type="ECO:0000256" key="2">
    <source>
        <dbReference type="ARBA" id="ARBA00022801"/>
    </source>
</evidence>
<keyword evidence="5" id="KW-1185">Reference proteome</keyword>
<sequence length="305" mass="31880">MPVDPQLAGLLSLIEGGTPMHQTDPVTARTAFRTLAVDFRKPEDVVPVASVSETEVAGGDGPRAARVYRPEGDGPWPVVALFHGGGFVIGDLDTHDNLARRICRDASAVVVSVDYRLAPEHPFPAGLEDALAATRDLQQRTEELGGDGRVAVAGDSAGGNFAAVVSQHVPGLAAQLLIYPATDGGGDYPSRTENGEGYFLDLPTMLWFMEHYAPQDPADPRFSPIHGPLEGLPPAVVVTAELDPLRDEGEAYAAALTAAGVGVDVQRYDGMIHGFVDMGPFSAAAEQATADTVARFAAVLGSTAG</sequence>
<protein>
    <submittedName>
        <fullName evidence="4">Acetyl esterase</fullName>
    </submittedName>
</protein>
<dbReference type="FunFam" id="3.40.50.1820:FF:000089">
    <property type="entry name" value="Alpha/beta hydrolase"/>
    <property type="match status" value="1"/>
</dbReference>
<reference evidence="4 5" key="1">
    <citation type="submission" date="2018-11" db="EMBL/GenBank/DDBJ databases">
        <title>Sequencing the genomes of 1000 actinobacteria strains.</title>
        <authorList>
            <person name="Klenk H.-P."/>
        </authorList>
    </citation>
    <scope>NUCLEOTIDE SEQUENCE [LARGE SCALE GENOMIC DNA]</scope>
    <source>
        <strain evidence="4 5">DSM 12652</strain>
    </source>
</reference>
<organism evidence="4 5">
    <name type="scientific">Nocardioides aurantiacus</name>
    <dbReference type="NCBI Taxonomy" id="86796"/>
    <lineage>
        <taxon>Bacteria</taxon>
        <taxon>Bacillati</taxon>
        <taxon>Actinomycetota</taxon>
        <taxon>Actinomycetes</taxon>
        <taxon>Propionibacteriales</taxon>
        <taxon>Nocardioidaceae</taxon>
        <taxon>Nocardioides</taxon>
    </lineage>
</organism>
<dbReference type="PANTHER" id="PTHR48081:SF8">
    <property type="entry name" value="ALPHA_BETA HYDROLASE FOLD-3 DOMAIN-CONTAINING PROTEIN-RELATED"/>
    <property type="match status" value="1"/>
</dbReference>
<gene>
    <name evidence="4" type="ORF">EDD33_3408</name>
</gene>
<dbReference type="InterPro" id="IPR013094">
    <property type="entry name" value="AB_hydrolase_3"/>
</dbReference>